<reference evidence="3 4" key="1">
    <citation type="submission" date="2024-11" db="EMBL/GenBank/DDBJ databases">
        <title>A near-complete genome assembly of Cinchona calisaya.</title>
        <authorList>
            <person name="Lian D.C."/>
            <person name="Zhao X.W."/>
            <person name="Wei L."/>
        </authorList>
    </citation>
    <scope>NUCLEOTIDE SEQUENCE [LARGE SCALE GENOMIC DNA]</scope>
    <source>
        <tissue evidence="3">Nenye</tissue>
    </source>
</reference>
<dbReference type="EMBL" id="JBJUIK010000001">
    <property type="protein sequence ID" value="KAL3537772.1"/>
    <property type="molecule type" value="Genomic_DNA"/>
</dbReference>
<feature type="compositionally biased region" description="Polar residues" evidence="2">
    <location>
        <begin position="1"/>
        <end position="15"/>
    </location>
</feature>
<feature type="coiled-coil region" evidence="1">
    <location>
        <begin position="324"/>
        <end position="351"/>
    </location>
</feature>
<keyword evidence="1" id="KW-0175">Coiled coil</keyword>
<gene>
    <name evidence="3" type="ORF">ACH5RR_001138</name>
</gene>
<feature type="compositionally biased region" description="Low complexity" evidence="2">
    <location>
        <begin position="16"/>
        <end position="31"/>
    </location>
</feature>
<feature type="compositionally biased region" description="Low complexity" evidence="2">
    <location>
        <begin position="104"/>
        <end position="122"/>
    </location>
</feature>
<feature type="compositionally biased region" description="Polar residues" evidence="2">
    <location>
        <begin position="42"/>
        <end position="60"/>
    </location>
</feature>
<dbReference type="PANTHER" id="PTHR34466">
    <property type="entry name" value="OS11G0129800 PROTEIN"/>
    <property type="match status" value="1"/>
</dbReference>
<organism evidence="3 4">
    <name type="scientific">Cinchona calisaya</name>
    <dbReference type="NCBI Taxonomy" id="153742"/>
    <lineage>
        <taxon>Eukaryota</taxon>
        <taxon>Viridiplantae</taxon>
        <taxon>Streptophyta</taxon>
        <taxon>Embryophyta</taxon>
        <taxon>Tracheophyta</taxon>
        <taxon>Spermatophyta</taxon>
        <taxon>Magnoliopsida</taxon>
        <taxon>eudicotyledons</taxon>
        <taxon>Gunneridae</taxon>
        <taxon>Pentapetalae</taxon>
        <taxon>asterids</taxon>
        <taxon>lamiids</taxon>
        <taxon>Gentianales</taxon>
        <taxon>Rubiaceae</taxon>
        <taxon>Cinchonoideae</taxon>
        <taxon>Cinchoneae</taxon>
        <taxon>Cinchona</taxon>
    </lineage>
</organism>
<dbReference type="PANTHER" id="PTHR34466:SF3">
    <property type="entry name" value="OS11G0129800 PROTEIN"/>
    <property type="match status" value="1"/>
</dbReference>
<accession>A0ABD3B2K0</accession>
<evidence type="ECO:0000256" key="1">
    <source>
        <dbReference type="SAM" id="Coils"/>
    </source>
</evidence>
<name>A0ABD3B2K0_9GENT</name>
<protein>
    <submittedName>
        <fullName evidence="3">Uncharacterized protein</fullName>
    </submittedName>
</protein>
<proteinExistence type="predicted"/>
<feature type="non-terminal residue" evidence="3">
    <location>
        <position position="379"/>
    </location>
</feature>
<dbReference type="Proteomes" id="UP001630127">
    <property type="component" value="Unassembled WGS sequence"/>
</dbReference>
<evidence type="ECO:0000256" key="2">
    <source>
        <dbReference type="SAM" id="MobiDB-lite"/>
    </source>
</evidence>
<feature type="region of interest" description="Disordered" evidence="2">
    <location>
        <begin position="354"/>
        <end position="379"/>
    </location>
</feature>
<feature type="region of interest" description="Disordered" evidence="2">
    <location>
        <begin position="1"/>
        <end position="163"/>
    </location>
</feature>
<comment type="caution">
    <text evidence="3">The sequence shown here is derived from an EMBL/GenBank/DDBJ whole genome shotgun (WGS) entry which is preliminary data.</text>
</comment>
<evidence type="ECO:0000313" key="3">
    <source>
        <dbReference type="EMBL" id="KAL3537772.1"/>
    </source>
</evidence>
<keyword evidence="4" id="KW-1185">Reference proteome</keyword>
<sequence>MASSAFKSTSKRGSLNSTTHNSHRSNSNSNPNPNPTVRKRSQSVSAISRTKQTLDINSEFSNKRENPLFWASSTSPPSGQEKSEISQITSFTKRTEKENGIVESTTGRASGTTNASASASAAERGRSVTRNSGVKNGIGRSVSRVRGRSVSRGPHGTYESDKEQELLPLTNARYNSDFKKVVNSLKSANVVRNGGDVQGRINKSQITSSQCQATECSEDDSVCSFQFSNWEDGISTCSLSEAEEKTIKAVSEQMKGDHWGGDDAASGIYETVRSEVRRAIADIQNGIESAIRRGNVNGVATTDTAGIPPDIVTPGAVELVLDIRREYAQKLEQSEERARKLRADLAVEEHRGQEFSRILKETLPDPKTANPQKSRMGRK</sequence>
<evidence type="ECO:0000313" key="4">
    <source>
        <dbReference type="Proteomes" id="UP001630127"/>
    </source>
</evidence>
<feature type="compositionally biased region" description="Basic and acidic residues" evidence="2">
    <location>
        <begin position="354"/>
        <end position="364"/>
    </location>
</feature>
<dbReference type="AlphaFoldDB" id="A0ABD3B2K0"/>
<feature type="compositionally biased region" description="Polar residues" evidence="2">
    <location>
        <begin position="71"/>
        <end position="92"/>
    </location>
</feature>